<comment type="function">
    <text evidence="14 19">Joins adenosylcobinamide-GDP and alpha-ribazole to generate adenosylcobalamin (Ado-cobalamin). Also synthesizes adenosylcobalamin 5'-phosphate from adenosylcobinamide-GDP and alpha-ribazole 5'-phosphate.</text>
</comment>
<evidence type="ECO:0000256" key="8">
    <source>
        <dbReference type="ARBA" id="ARBA00022573"/>
    </source>
</evidence>
<feature type="transmembrane region" description="Helical" evidence="19">
    <location>
        <begin position="181"/>
        <end position="211"/>
    </location>
</feature>
<dbReference type="GO" id="GO:0008818">
    <property type="term" value="F:cobalamin 5'-phosphate synthase activity"/>
    <property type="evidence" value="ECO:0007669"/>
    <property type="project" value="UniProtKB-UniRule"/>
</dbReference>
<comment type="catalytic activity">
    <reaction evidence="17 19">
        <text>alpha-ribazole + adenosylcob(III)inamide-GDP = adenosylcob(III)alamin + GMP + H(+)</text>
        <dbReference type="Rhea" id="RHEA:16049"/>
        <dbReference type="ChEBI" id="CHEBI:10329"/>
        <dbReference type="ChEBI" id="CHEBI:15378"/>
        <dbReference type="ChEBI" id="CHEBI:18408"/>
        <dbReference type="ChEBI" id="CHEBI:58115"/>
        <dbReference type="ChEBI" id="CHEBI:60487"/>
        <dbReference type="EC" id="2.7.8.26"/>
    </reaction>
</comment>
<dbReference type="Proteomes" id="UP000055136">
    <property type="component" value="Chromosome"/>
</dbReference>
<name>A0A0S2TCJ4_9GAMM</name>
<keyword evidence="13 19" id="KW-0472">Membrane</keyword>
<feature type="transmembrane region" description="Helical" evidence="19">
    <location>
        <begin position="112"/>
        <end position="132"/>
    </location>
</feature>
<accession>A0A0S2TCJ4</accession>
<evidence type="ECO:0000256" key="13">
    <source>
        <dbReference type="ARBA" id="ARBA00023136"/>
    </source>
</evidence>
<evidence type="ECO:0000256" key="5">
    <source>
        <dbReference type="ARBA" id="ARBA00013200"/>
    </source>
</evidence>
<evidence type="ECO:0000256" key="15">
    <source>
        <dbReference type="ARBA" id="ARBA00032605"/>
    </source>
</evidence>
<organism evidence="20 21">
    <name type="scientific">Candidatus Tenderia electrophaga</name>
    <dbReference type="NCBI Taxonomy" id="1748243"/>
    <lineage>
        <taxon>Bacteria</taxon>
        <taxon>Pseudomonadati</taxon>
        <taxon>Pseudomonadota</taxon>
        <taxon>Gammaproteobacteria</taxon>
        <taxon>Candidatus Tenderiales</taxon>
        <taxon>Candidatus Tenderiaceae</taxon>
        <taxon>Candidatus Tenderia</taxon>
    </lineage>
</organism>
<dbReference type="PANTHER" id="PTHR34148:SF1">
    <property type="entry name" value="ADENOSYLCOBINAMIDE-GDP RIBAZOLETRANSFERASE"/>
    <property type="match status" value="1"/>
</dbReference>
<dbReference type="InterPro" id="IPR003805">
    <property type="entry name" value="CobS"/>
</dbReference>
<feature type="transmembrane region" description="Helical" evidence="19">
    <location>
        <begin position="60"/>
        <end position="80"/>
    </location>
</feature>
<keyword evidence="8 19" id="KW-0169">Cobalamin biosynthesis</keyword>
<dbReference type="PANTHER" id="PTHR34148">
    <property type="entry name" value="ADENOSYLCOBINAMIDE-GDP RIBAZOLETRANSFERASE"/>
    <property type="match status" value="1"/>
</dbReference>
<feature type="transmembrane region" description="Helical" evidence="19">
    <location>
        <begin position="33"/>
        <end position="53"/>
    </location>
</feature>
<dbReference type="UniPathway" id="UPA00148">
    <property type="reaction ID" value="UER00238"/>
</dbReference>
<keyword evidence="12 19" id="KW-1133">Transmembrane helix</keyword>
<comment type="cofactor">
    <cofactor evidence="1 19">
        <name>Mg(2+)</name>
        <dbReference type="ChEBI" id="CHEBI:18420"/>
    </cofactor>
</comment>
<comment type="pathway">
    <text evidence="3 19">Cofactor biosynthesis; adenosylcobalamin biosynthesis; adenosylcobalamin from cob(II)yrinate a,c-diamide: step 7/7.</text>
</comment>
<dbReference type="AlphaFoldDB" id="A0A0S2TCJ4"/>
<sequence length="247" mass="25788">MLPPRPMFIALQFLTALPIRLEAAPANEAVGRSLLFYPLVGLLIGTLLAGLGWGLSSAPAFIAAALLLAAWVLSTGLLHLDGLADSADAWIGGLGDRDRTLAIMKDPRCGPAAVVILVLVLLLKFTALTQLIADANWALLLLAPLLGRTALLLLFFTTPYVRPGGLGSMLADHLPRRSAKIVLLITLTSVIAALGVAALWPLAAAGVTLVLARLFMLRRIGGTTGDTAGALVEITETVVLLSALLVQ</sequence>
<proteinExistence type="inferred from homology"/>
<dbReference type="GO" id="GO:0009236">
    <property type="term" value="P:cobalamin biosynthetic process"/>
    <property type="evidence" value="ECO:0007669"/>
    <property type="project" value="UniProtKB-UniRule"/>
</dbReference>
<evidence type="ECO:0000256" key="18">
    <source>
        <dbReference type="ARBA" id="ARBA00049504"/>
    </source>
</evidence>
<reference evidence="20" key="1">
    <citation type="submission" date="2015-10" db="EMBL/GenBank/DDBJ databases">
        <title>Description of Candidatus Tenderia electrophaga gen. nov, sp. nov., an Uncultivated Electroautotroph from a Biocathode Enrichment.</title>
        <authorList>
            <person name="Eddie B.J."/>
            <person name="Malanoski A.P."/>
            <person name="Wang Z."/>
            <person name="Hall R.J."/>
            <person name="Oh S.D."/>
            <person name="Heiner C."/>
            <person name="Lin B."/>
            <person name="Strycharz-Glaven S.M."/>
        </authorList>
    </citation>
    <scope>NUCLEOTIDE SEQUENCE [LARGE SCALE GENOMIC DNA]</scope>
    <source>
        <strain evidence="20">NRL1</strain>
    </source>
</reference>
<dbReference type="NCBIfam" id="TIGR00317">
    <property type="entry name" value="cobS"/>
    <property type="match status" value="1"/>
</dbReference>
<evidence type="ECO:0000256" key="6">
    <source>
        <dbReference type="ARBA" id="ARBA00015850"/>
    </source>
</evidence>
<evidence type="ECO:0000256" key="17">
    <source>
        <dbReference type="ARBA" id="ARBA00048623"/>
    </source>
</evidence>
<keyword evidence="9 19" id="KW-0808">Transferase</keyword>
<dbReference type="Pfam" id="PF02654">
    <property type="entry name" value="CobS"/>
    <property type="match status" value="1"/>
</dbReference>
<dbReference type="KEGG" id="tee:Tel_06790"/>
<evidence type="ECO:0000256" key="19">
    <source>
        <dbReference type="HAMAP-Rule" id="MF_00719"/>
    </source>
</evidence>
<dbReference type="STRING" id="1748243.Tel_06790"/>
<evidence type="ECO:0000256" key="3">
    <source>
        <dbReference type="ARBA" id="ARBA00004663"/>
    </source>
</evidence>
<evidence type="ECO:0000256" key="4">
    <source>
        <dbReference type="ARBA" id="ARBA00010561"/>
    </source>
</evidence>
<dbReference type="HAMAP" id="MF_00719">
    <property type="entry name" value="CobS"/>
    <property type="match status" value="1"/>
</dbReference>
<protein>
    <recommendedName>
        <fullName evidence="6 19">Adenosylcobinamide-GDP ribazoletransferase</fullName>
        <ecNumber evidence="5 19">2.7.8.26</ecNumber>
    </recommendedName>
    <alternativeName>
        <fullName evidence="16 19">Cobalamin synthase</fullName>
    </alternativeName>
    <alternativeName>
        <fullName evidence="15 19">Cobalamin-5'-phosphate synthase</fullName>
    </alternativeName>
</protein>
<keyword evidence="21" id="KW-1185">Reference proteome</keyword>
<comment type="catalytic activity">
    <reaction evidence="18 19">
        <text>alpha-ribazole 5'-phosphate + adenosylcob(III)inamide-GDP = adenosylcob(III)alamin 5'-phosphate + GMP + H(+)</text>
        <dbReference type="Rhea" id="RHEA:23560"/>
        <dbReference type="ChEBI" id="CHEBI:15378"/>
        <dbReference type="ChEBI" id="CHEBI:57918"/>
        <dbReference type="ChEBI" id="CHEBI:58115"/>
        <dbReference type="ChEBI" id="CHEBI:60487"/>
        <dbReference type="ChEBI" id="CHEBI:60493"/>
        <dbReference type="EC" id="2.7.8.26"/>
    </reaction>
</comment>
<evidence type="ECO:0000256" key="9">
    <source>
        <dbReference type="ARBA" id="ARBA00022679"/>
    </source>
</evidence>
<dbReference type="GO" id="GO:0051073">
    <property type="term" value="F:adenosylcobinamide-GDP ribazoletransferase activity"/>
    <property type="evidence" value="ECO:0007669"/>
    <property type="project" value="UniProtKB-UniRule"/>
</dbReference>
<evidence type="ECO:0000256" key="1">
    <source>
        <dbReference type="ARBA" id="ARBA00001946"/>
    </source>
</evidence>
<evidence type="ECO:0000256" key="10">
    <source>
        <dbReference type="ARBA" id="ARBA00022692"/>
    </source>
</evidence>
<evidence type="ECO:0000313" key="20">
    <source>
        <dbReference type="EMBL" id="ALP52885.1"/>
    </source>
</evidence>
<dbReference type="GO" id="GO:0005886">
    <property type="term" value="C:plasma membrane"/>
    <property type="evidence" value="ECO:0007669"/>
    <property type="project" value="UniProtKB-SubCell"/>
</dbReference>
<evidence type="ECO:0000256" key="11">
    <source>
        <dbReference type="ARBA" id="ARBA00022842"/>
    </source>
</evidence>
<evidence type="ECO:0000256" key="14">
    <source>
        <dbReference type="ARBA" id="ARBA00025228"/>
    </source>
</evidence>
<evidence type="ECO:0000256" key="16">
    <source>
        <dbReference type="ARBA" id="ARBA00032853"/>
    </source>
</evidence>
<dbReference type="EC" id="2.7.8.26" evidence="5 19"/>
<keyword evidence="10 19" id="KW-0812">Transmembrane</keyword>
<evidence type="ECO:0000256" key="2">
    <source>
        <dbReference type="ARBA" id="ARBA00004651"/>
    </source>
</evidence>
<comment type="subcellular location">
    <subcellularLocation>
        <location evidence="2 19">Cell membrane</location>
        <topology evidence="2 19">Multi-pass membrane protein</topology>
    </subcellularLocation>
</comment>
<evidence type="ECO:0000256" key="12">
    <source>
        <dbReference type="ARBA" id="ARBA00022989"/>
    </source>
</evidence>
<evidence type="ECO:0000256" key="7">
    <source>
        <dbReference type="ARBA" id="ARBA00022475"/>
    </source>
</evidence>
<keyword evidence="11 19" id="KW-0460">Magnesium</keyword>
<evidence type="ECO:0000313" key="21">
    <source>
        <dbReference type="Proteomes" id="UP000055136"/>
    </source>
</evidence>
<feature type="transmembrane region" description="Helical" evidence="19">
    <location>
        <begin position="139"/>
        <end position="161"/>
    </location>
</feature>
<gene>
    <name evidence="19" type="primary">cobS</name>
    <name evidence="20" type="ORF">Tel_06790</name>
</gene>
<comment type="similarity">
    <text evidence="4 19">Belongs to the CobS family.</text>
</comment>
<dbReference type="EMBL" id="CP013099">
    <property type="protein sequence ID" value="ALP52885.1"/>
    <property type="molecule type" value="Genomic_DNA"/>
</dbReference>
<keyword evidence="7 19" id="KW-1003">Cell membrane</keyword>
<dbReference type="NCBIfam" id="NF001278">
    <property type="entry name" value="PRK00235.1-5"/>
    <property type="match status" value="1"/>
</dbReference>